<dbReference type="Gene3D" id="3.60.40.10">
    <property type="entry name" value="PPM-type phosphatase domain"/>
    <property type="match status" value="1"/>
</dbReference>
<gene>
    <name evidence="4" type="ORF">Raf01_40660</name>
</gene>
<dbReference type="InterPro" id="IPR001932">
    <property type="entry name" value="PPM-type_phosphatase-like_dom"/>
</dbReference>
<evidence type="ECO:0000259" key="3">
    <source>
        <dbReference type="PROSITE" id="PS50110"/>
    </source>
</evidence>
<dbReference type="AlphaFoldDB" id="A0A8J3VR95"/>
<dbReference type="InterPro" id="IPR052016">
    <property type="entry name" value="Bact_Sigma-Reg"/>
</dbReference>
<name>A0A8J3VR95_9ACTN</name>
<dbReference type="GO" id="GO:0016791">
    <property type="term" value="F:phosphatase activity"/>
    <property type="evidence" value="ECO:0007669"/>
    <property type="project" value="TreeGrafter"/>
</dbReference>
<keyword evidence="2" id="KW-0597">Phosphoprotein</keyword>
<reference evidence="4" key="1">
    <citation type="submission" date="2021-01" db="EMBL/GenBank/DDBJ databases">
        <title>Whole genome shotgun sequence of Rugosimonospora africana NBRC 104875.</title>
        <authorList>
            <person name="Komaki H."/>
            <person name="Tamura T."/>
        </authorList>
    </citation>
    <scope>NUCLEOTIDE SEQUENCE</scope>
    <source>
        <strain evidence="4">NBRC 104875</strain>
    </source>
</reference>
<evidence type="ECO:0000313" key="5">
    <source>
        <dbReference type="Proteomes" id="UP000642748"/>
    </source>
</evidence>
<dbReference type="InterPro" id="IPR036457">
    <property type="entry name" value="PPM-type-like_dom_sf"/>
</dbReference>
<keyword evidence="5" id="KW-1185">Reference proteome</keyword>
<dbReference type="SMART" id="SM00448">
    <property type="entry name" value="REC"/>
    <property type="match status" value="1"/>
</dbReference>
<dbReference type="Pfam" id="PF07228">
    <property type="entry name" value="SpoIIE"/>
    <property type="match status" value="1"/>
</dbReference>
<dbReference type="Gene3D" id="3.40.50.2300">
    <property type="match status" value="1"/>
</dbReference>
<protein>
    <recommendedName>
        <fullName evidence="3">Response regulatory domain-containing protein</fullName>
    </recommendedName>
</protein>
<dbReference type="PANTHER" id="PTHR43156:SF2">
    <property type="entry name" value="STAGE II SPORULATION PROTEIN E"/>
    <property type="match status" value="1"/>
</dbReference>
<keyword evidence="1" id="KW-0378">Hydrolase</keyword>
<dbReference type="PROSITE" id="PS50110">
    <property type="entry name" value="RESPONSE_REGULATORY"/>
    <property type="match status" value="1"/>
</dbReference>
<evidence type="ECO:0000256" key="2">
    <source>
        <dbReference type="PROSITE-ProRule" id="PRU00169"/>
    </source>
</evidence>
<dbReference type="Pfam" id="PF00072">
    <property type="entry name" value="Response_reg"/>
    <property type="match status" value="1"/>
</dbReference>
<dbReference type="SUPFAM" id="SSF81606">
    <property type="entry name" value="PP2C-like"/>
    <property type="match status" value="1"/>
</dbReference>
<dbReference type="SUPFAM" id="SSF52172">
    <property type="entry name" value="CheY-like"/>
    <property type="match status" value="1"/>
</dbReference>
<organism evidence="4 5">
    <name type="scientific">Rugosimonospora africana</name>
    <dbReference type="NCBI Taxonomy" id="556532"/>
    <lineage>
        <taxon>Bacteria</taxon>
        <taxon>Bacillati</taxon>
        <taxon>Actinomycetota</taxon>
        <taxon>Actinomycetes</taxon>
        <taxon>Micromonosporales</taxon>
        <taxon>Micromonosporaceae</taxon>
        <taxon>Rugosimonospora</taxon>
    </lineage>
</organism>
<dbReference type="Proteomes" id="UP000642748">
    <property type="component" value="Unassembled WGS sequence"/>
</dbReference>
<feature type="domain" description="Response regulatory" evidence="3">
    <location>
        <begin position="6"/>
        <end position="123"/>
    </location>
</feature>
<dbReference type="RefSeq" id="WP_203919505.1">
    <property type="nucleotide sequence ID" value="NZ_BONZ01000038.1"/>
</dbReference>
<dbReference type="InterPro" id="IPR011006">
    <property type="entry name" value="CheY-like_superfamily"/>
</dbReference>
<feature type="modified residue" description="4-aspartylphosphate" evidence="2">
    <location>
        <position position="55"/>
    </location>
</feature>
<evidence type="ECO:0000313" key="4">
    <source>
        <dbReference type="EMBL" id="GIH15894.1"/>
    </source>
</evidence>
<dbReference type="EMBL" id="BONZ01000038">
    <property type="protein sequence ID" value="GIH15894.1"/>
    <property type="molecule type" value="Genomic_DNA"/>
</dbReference>
<dbReference type="PANTHER" id="PTHR43156">
    <property type="entry name" value="STAGE II SPORULATION PROTEIN E-RELATED"/>
    <property type="match status" value="1"/>
</dbReference>
<accession>A0A8J3VR95</accession>
<sequence length="513" mass="54840">MSETGSVLVVDDSPSKRYVLSSWLRRAGYSVLEAATGGEALRQVDAVDVDLVVLDVQLPDMTGFDVCERIKSQPAHAATPVIHVSAAKVESVDRTQGLSRGADAYLVEPIDPDELLATAQAVLRYYRARQEAERLASRLGKLARLAVDLNTATDLRHLLRTAAAGTADIFGGPAAVCAETPDGGRLCAVTDRPDPTPTLESWAGRGFDVPVGSIFRDQPATGWPGSGWGGEPTVRILGARPRTDRPPVFVVVPHDRDLEDVPVLTQIGQTVVAAIEGARAYAQEHQLALTLQRSLLPARLPEVQGYELAVRYVPASDQAEIGGDFYELCQLDGRLAVAVGDVTGHSLHAATVMAELRHATRAYLSEGHPPAAVLDQLNQLLVRLIPDETATICLLDVEPATGTVRLASAGHPPPLLVSEGGTRFITHRSRLLGLPGLRATHTTLTLDPGTAIVLFTDGLVERRGEDIEDGLALLARAAVPVDADLERFCDRLLAEVAPAEPDDDIAVVVLRRT</sequence>
<dbReference type="InterPro" id="IPR001789">
    <property type="entry name" value="Sig_transdc_resp-reg_receiver"/>
</dbReference>
<dbReference type="GO" id="GO:0000160">
    <property type="term" value="P:phosphorelay signal transduction system"/>
    <property type="evidence" value="ECO:0007669"/>
    <property type="project" value="InterPro"/>
</dbReference>
<dbReference type="SMART" id="SM00331">
    <property type="entry name" value="PP2C_SIG"/>
    <property type="match status" value="1"/>
</dbReference>
<proteinExistence type="predicted"/>
<comment type="caution">
    <text evidence="4">The sequence shown here is derived from an EMBL/GenBank/DDBJ whole genome shotgun (WGS) entry which is preliminary data.</text>
</comment>
<evidence type="ECO:0000256" key="1">
    <source>
        <dbReference type="ARBA" id="ARBA00022801"/>
    </source>
</evidence>